<comment type="caution">
    <text evidence="1">The sequence shown here is derived from an EMBL/GenBank/DDBJ whole genome shotgun (WGS) entry which is preliminary data.</text>
</comment>
<accession>J0QJ90</accession>
<sequence>MLLQEGKIICGTAILTAAYKKANIKDRNWIHSLQERALALYNEFERCTGNLLISNVFYILPSVKLCFLMSKFIEEIIFL</sequence>
<reference evidence="1 2" key="1">
    <citation type="submission" date="2012-03" db="EMBL/GenBank/DDBJ databases">
        <title>The Genome Sequence of Bartonella rattimassiliensis 15908.</title>
        <authorList>
            <consortium name="The Broad Institute Genome Sequencing Platform"/>
            <consortium name="The Broad Institute Genome Sequencing Center for Infectious Disease"/>
            <person name="Feldgarden M."/>
            <person name="Kirby J."/>
            <person name="Kosoy M."/>
            <person name="Birtles R."/>
            <person name="Probert W.S."/>
            <person name="Chiaraviglio L."/>
            <person name="Young S.K."/>
            <person name="Zeng Q."/>
            <person name="Gargeya S."/>
            <person name="Fitzgerald M."/>
            <person name="Haas B."/>
            <person name="Abouelleil A."/>
            <person name="Alvarado L."/>
            <person name="Arachchi H.M."/>
            <person name="Berlin A."/>
            <person name="Chapman S.B."/>
            <person name="Gearin G."/>
            <person name="Goldberg J."/>
            <person name="Griggs A."/>
            <person name="Gujja S."/>
            <person name="Hansen M."/>
            <person name="Heiman D."/>
            <person name="Howarth C."/>
            <person name="Larimer J."/>
            <person name="Lui A."/>
            <person name="MacDonald P.J.P."/>
            <person name="McCowen C."/>
            <person name="Montmayeur A."/>
            <person name="Murphy C."/>
            <person name="Neiman D."/>
            <person name="Pearson M."/>
            <person name="Priest M."/>
            <person name="Roberts A."/>
            <person name="Saif S."/>
            <person name="Shea T."/>
            <person name="Sisk P."/>
            <person name="Stolte C."/>
            <person name="Sykes S."/>
            <person name="Wortman J."/>
            <person name="Nusbaum C."/>
            <person name="Birren B."/>
        </authorList>
    </citation>
    <scope>NUCLEOTIDE SEQUENCE [LARGE SCALE GENOMIC DNA]</scope>
    <source>
        <strain evidence="1 2">15908</strain>
    </source>
</reference>
<evidence type="ECO:0000313" key="1">
    <source>
        <dbReference type="EMBL" id="EJF82979.1"/>
    </source>
</evidence>
<protein>
    <submittedName>
        <fullName evidence="1">Uncharacterized protein</fullName>
    </submittedName>
</protein>
<name>J0QJ90_9HYPH</name>
<dbReference type="OrthoDB" id="9796900at2"/>
<gene>
    <name evidence="1" type="ORF">MCY_01500</name>
</gene>
<keyword evidence="2" id="KW-1185">Reference proteome</keyword>
<dbReference type="AlphaFoldDB" id="J0QJ90"/>
<organism evidence="1 2">
    <name type="scientific">Bartonella rattimassiliensis 15908</name>
    <dbReference type="NCBI Taxonomy" id="1094556"/>
    <lineage>
        <taxon>Bacteria</taxon>
        <taxon>Pseudomonadati</taxon>
        <taxon>Pseudomonadota</taxon>
        <taxon>Alphaproteobacteria</taxon>
        <taxon>Hyphomicrobiales</taxon>
        <taxon>Bartonellaceae</taxon>
        <taxon>Bartonella</taxon>
    </lineage>
</organism>
<dbReference type="EMBL" id="AILY01000054">
    <property type="protein sequence ID" value="EJF82979.1"/>
    <property type="molecule type" value="Genomic_DNA"/>
</dbReference>
<dbReference type="eggNOG" id="COG0790">
    <property type="taxonomic scope" value="Bacteria"/>
</dbReference>
<dbReference type="Proteomes" id="UP000001077">
    <property type="component" value="Unassembled WGS sequence"/>
</dbReference>
<dbReference type="STRING" id="1094556.MCY_01500"/>
<dbReference type="HOGENOM" id="CLU_2598917_0_0_5"/>
<evidence type="ECO:0000313" key="2">
    <source>
        <dbReference type="Proteomes" id="UP000001077"/>
    </source>
</evidence>
<proteinExistence type="predicted"/>
<dbReference type="RefSeq" id="WP_007347794.1">
    <property type="nucleotide sequence ID" value="NZ_JH725069.1"/>
</dbReference>